<evidence type="ECO:0000313" key="4">
    <source>
        <dbReference type="Proteomes" id="UP000236291"/>
    </source>
</evidence>
<dbReference type="EMBL" id="ASHM01170084">
    <property type="protein sequence ID" value="PNX64762.1"/>
    <property type="molecule type" value="Genomic_DNA"/>
</dbReference>
<dbReference type="Proteomes" id="UP000236291">
    <property type="component" value="Unassembled WGS sequence"/>
</dbReference>
<dbReference type="InterPro" id="IPR057670">
    <property type="entry name" value="SH3_retrovirus"/>
</dbReference>
<reference evidence="3 4" key="2">
    <citation type="journal article" date="2017" name="Front. Plant Sci.">
        <title>Gene Classification and Mining of Molecular Markers Useful in Red Clover (Trifolium pratense) Breeding.</title>
        <authorList>
            <person name="Istvanek J."/>
            <person name="Dluhosova J."/>
            <person name="Dluhos P."/>
            <person name="Patkova L."/>
            <person name="Nedelnik J."/>
            <person name="Repkova J."/>
        </authorList>
    </citation>
    <scope>NUCLEOTIDE SEQUENCE [LARGE SCALE GENOMIC DNA]</scope>
    <source>
        <strain evidence="4">cv. Tatra</strain>
        <tissue evidence="3">Young leaves</tissue>
    </source>
</reference>
<dbReference type="Pfam" id="PF25597">
    <property type="entry name" value="SH3_retrovirus"/>
    <property type="match status" value="1"/>
</dbReference>
<sequence length="81" mass="8898">MDPKSEEGLFLGYSTNSRAYRVYKLRTKVIVESINVVIDDLTPARTSDNEEDVATTLPTSDEAVAEEESDSDDESNVPTLG</sequence>
<feature type="domain" description="Retroviral polymerase SH3-like" evidence="2">
    <location>
        <begin position="1"/>
        <end position="46"/>
    </location>
</feature>
<accession>A0A2K3KEQ4</accession>
<evidence type="ECO:0000256" key="1">
    <source>
        <dbReference type="SAM" id="MobiDB-lite"/>
    </source>
</evidence>
<feature type="non-terminal residue" evidence="3">
    <location>
        <position position="81"/>
    </location>
</feature>
<feature type="compositionally biased region" description="Acidic residues" evidence="1">
    <location>
        <begin position="63"/>
        <end position="75"/>
    </location>
</feature>
<evidence type="ECO:0000313" key="3">
    <source>
        <dbReference type="EMBL" id="PNX64762.1"/>
    </source>
</evidence>
<proteinExistence type="predicted"/>
<feature type="region of interest" description="Disordered" evidence="1">
    <location>
        <begin position="45"/>
        <end position="81"/>
    </location>
</feature>
<reference evidence="3 4" key="1">
    <citation type="journal article" date="2014" name="Am. J. Bot.">
        <title>Genome assembly and annotation for red clover (Trifolium pratense; Fabaceae).</title>
        <authorList>
            <person name="Istvanek J."/>
            <person name="Jaros M."/>
            <person name="Krenek A."/>
            <person name="Repkova J."/>
        </authorList>
    </citation>
    <scope>NUCLEOTIDE SEQUENCE [LARGE SCALE GENOMIC DNA]</scope>
    <source>
        <strain evidence="4">cv. Tatra</strain>
        <tissue evidence="3">Young leaves</tissue>
    </source>
</reference>
<protein>
    <submittedName>
        <fullName evidence="3">Putative gag-pol polyprotein</fullName>
    </submittedName>
</protein>
<evidence type="ECO:0000259" key="2">
    <source>
        <dbReference type="Pfam" id="PF25597"/>
    </source>
</evidence>
<organism evidence="3 4">
    <name type="scientific">Trifolium pratense</name>
    <name type="common">Red clover</name>
    <dbReference type="NCBI Taxonomy" id="57577"/>
    <lineage>
        <taxon>Eukaryota</taxon>
        <taxon>Viridiplantae</taxon>
        <taxon>Streptophyta</taxon>
        <taxon>Embryophyta</taxon>
        <taxon>Tracheophyta</taxon>
        <taxon>Spermatophyta</taxon>
        <taxon>Magnoliopsida</taxon>
        <taxon>eudicotyledons</taxon>
        <taxon>Gunneridae</taxon>
        <taxon>Pentapetalae</taxon>
        <taxon>rosids</taxon>
        <taxon>fabids</taxon>
        <taxon>Fabales</taxon>
        <taxon>Fabaceae</taxon>
        <taxon>Papilionoideae</taxon>
        <taxon>50 kb inversion clade</taxon>
        <taxon>NPAAA clade</taxon>
        <taxon>Hologalegina</taxon>
        <taxon>IRL clade</taxon>
        <taxon>Trifolieae</taxon>
        <taxon>Trifolium</taxon>
    </lineage>
</organism>
<dbReference type="AlphaFoldDB" id="A0A2K3KEQ4"/>
<name>A0A2K3KEQ4_TRIPR</name>
<comment type="caution">
    <text evidence="3">The sequence shown here is derived from an EMBL/GenBank/DDBJ whole genome shotgun (WGS) entry which is preliminary data.</text>
</comment>
<dbReference type="ExpressionAtlas" id="A0A2K3KEQ4">
    <property type="expression patterns" value="baseline"/>
</dbReference>
<gene>
    <name evidence="3" type="ORF">L195_g062274</name>
</gene>